<gene>
    <name evidence="1" type="ORF">DQ384_25170</name>
</gene>
<name>A0A367FBT5_9ACTN</name>
<dbReference type="EMBL" id="QOIL01000015">
    <property type="protein sequence ID" value="RCG27826.1"/>
    <property type="molecule type" value="Genomic_DNA"/>
</dbReference>
<evidence type="ECO:0000313" key="1">
    <source>
        <dbReference type="EMBL" id="RCG27826.1"/>
    </source>
</evidence>
<protein>
    <submittedName>
        <fullName evidence="1">Uncharacterized protein</fullName>
    </submittedName>
</protein>
<sequence>MGPSAEACGFFQVGAGGFEVAGLVGGYAEVAEGVGRRQVGVGGLREFQGAFLGGRGGGVVVSDDLVVDAYPEEGLGFALDVADGFVQVGGALEEA</sequence>
<organism evidence="1 2">
    <name type="scientific">Sphaerisporangium album</name>
    <dbReference type="NCBI Taxonomy" id="509200"/>
    <lineage>
        <taxon>Bacteria</taxon>
        <taxon>Bacillati</taxon>
        <taxon>Actinomycetota</taxon>
        <taxon>Actinomycetes</taxon>
        <taxon>Streptosporangiales</taxon>
        <taxon>Streptosporangiaceae</taxon>
        <taxon>Sphaerisporangium</taxon>
    </lineage>
</organism>
<reference evidence="1 2" key="1">
    <citation type="submission" date="2018-06" db="EMBL/GenBank/DDBJ databases">
        <title>Sphaerisporangium craniellae sp. nov., isolated from a marine sponge in the South China Sea.</title>
        <authorList>
            <person name="Li L."/>
        </authorList>
    </citation>
    <scope>NUCLEOTIDE SEQUENCE [LARGE SCALE GENOMIC DNA]</scope>
    <source>
        <strain evidence="1 2">CCTCC AA 208026</strain>
    </source>
</reference>
<dbReference type="Proteomes" id="UP000253094">
    <property type="component" value="Unassembled WGS sequence"/>
</dbReference>
<accession>A0A367FBT5</accession>
<proteinExistence type="predicted"/>
<comment type="caution">
    <text evidence="1">The sequence shown here is derived from an EMBL/GenBank/DDBJ whole genome shotgun (WGS) entry which is preliminary data.</text>
</comment>
<keyword evidence="2" id="KW-1185">Reference proteome</keyword>
<dbReference type="AlphaFoldDB" id="A0A367FBT5"/>
<evidence type="ECO:0000313" key="2">
    <source>
        <dbReference type="Proteomes" id="UP000253094"/>
    </source>
</evidence>